<evidence type="ECO:0000256" key="1">
    <source>
        <dbReference type="SAM" id="Coils"/>
    </source>
</evidence>
<keyword evidence="4" id="KW-1185">Reference proteome</keyword>
<keyword evidence="1" id="KW-0175">Coiled coil</keyword>
<dbReference type="GO" id="GO:0032053">
    <property type="term" value="P:ciliary basal body organization"/>
    <property type="evidence" value="ECO:0007669"/>
    <property type="project" value="EnsemblMetazoa"/>
</dbReference>
<dbReference type="GO" id="GO:0005635">
    <property type="term" value="C:nuclear envelope"/>
    <property type="evidence" value="ECO:0007669"/>
    <property type="project" value="EnsemblMetazoa"/>
</dbReference>
<feature type="coiled-coil region" evidence="1">
    <location>
        <begin position="324"/>
        <end position="384"/>
    </location>
</feature>
<evidence type="ECO:0000256" key="2">
    <source>
        <dbReference type="SAM" id="MobiDB-lite"/>
    </source>
</evidence>
<accession>B4GSU1</accession>
<feature type="region of interest" description="Disordered" evidence="2">
    <location>
        <begin position="917"/>
        <end position="953"/>
    </location>
</feature>
<feature type="coiled-coil region" evidence="1">
    <location>
        <begin position="628"/>
        <end position="799"/>
    </location>
</feature>
<dbReference type="PhylomeDB" id="B4GSU1"/>
<feature type="compositionally biased region" description="Polar residues" evidence="2">
    <location>
        <begin position="941"/>
        <end position="953"/>
    </location>
</feature>
<evidence type="ECO:0000313" key="4">
    <source>
        <dbReference type="Proteomes" id="UP000008744"/>
    </source>
</evidence>
<reference evidence="3 4" key="1">
    <citation type="journal article" date="2007" name="Nature">
        <title>Evolution of genes and genomes on the Drosophila phylogeny.</title>
        <authorList>
            <consortium name="Drosophila 12 Genomes Consortium"/>
            <person name="Clark A.G."/>
            <person name="Eisen M.B."/>
            <person name="Smith D.R."/>
            <person name="Bergman C.M."/>
            <person name="Oliver B."/>
            <person name="Markow T.A."/>
            <person name="Kaufman T.C."/>
            <person name="Kellis M."/>
            <person name="Gelbart W."/>
            <person name="Iyer V.N."/>
            <person name="Pollard D.A."/>
            <person name="Sackton T.B."/>
            <person name="Larracuente A.M."/>
            <person name="Singh N.D."/>
            <person name="Abad J.P."/>
            <person name="Abt D.N."/>
            <person name="Adryan B."/>
            <person name="Aguade M."/>
            <person name="Akashi H."/>
            <person name="Anderson W.W."/>
            <person name="Aquadro C.F."/>
            <person name="Ardell D.H."/>
            <person name="Arguello R."/>
            <person name="Artieri C.G."/>
            <person name="Barbash D.A."/>
            <person name="Barker D."/>
            <person name="Barsanti P."/>
            <person name="Batterham P."/>
            <person name="Batzoglou S."/>
            <person name="Begun D."/>
            <person name="Bhutkar A."/>
            <person name="Blanco E."/>
            <person name="Bosak S.A."/>
            <person name="Bradley R.K."/>
            <person name="Brand A.D."/>
            <person name="Brent M.R."/>
            <person name="Brooks A.N."/>
            <person name="Brown R.H."/>
            <person name="Butlin R.K."/>
            <person name="Caggese C."/>
            <person name="Calvi B.R."/>
            <person name="Bernardo de Carvalho A."/>
            <person name="Caspi A."/>
            <person name="Castrezana S."/>
            <person name="Celniker S.E."/>
            <person name="Chang J.L."/>
            <person name="Chapple C."/>
            <person name="Chatterji S."/>
            <person name="Chinwalla A."/>
            <person name="Civetta A."/>
            <person name="Clifton S.W."/>
            <person name="Comeron J.M."/>
            <person name="Costello J.C."/>
            <person name="Coyne J.A."/>
            <person name="Daub J."/>
            <person name="David R.G."/>
            <person name="Delcher A.L."/>
            <person name="Delehaunty K."/>
            <person name="Do C.B."/>
            <person name="Ebling H."/>
            <person name="Edwards K."/>
            <person name="Eickbush T."/>
            <person name="Evans J.D."/>
            <person name="Filipski A."/>
            <person name="Findeiss S."/>
            <person name="Freyhult E."/>
            <person name="Fulton L."/>
            <person name="Fulton R."/>
            <person name="Garcia A.C."/>
            <person name="Gardiner A."/>
            <person name="Garfield D.A."/>
            <person name="Garvin B.E."/>
            <person name="Gibson G."/>
            <person name="Gilbert D."/>
            <person name="Gnerre S."/>
            <person name="Godfrey J."/>
            <person name="Good R."/>
            <person name="Gotea V."/>
            <person name="Gravely B."/>
            <person name="Greenberg A.J."/>
            <person name="Griffiths-Jones S."/>
            <person name="Gross S."/>
            <person name="Guigo R."/>
            <person name="Gustafson E.A."/>
            <person name="Haerty W."/>
            <person name="Hahn M.W."/>
            <person name="Halligan D.L."/>
            <person name="Halpern A.L."/>
            <person name="Halter G.M."/>
            <person name="Han M.V."/>
            <person name="Heger A."/>
            <person name="Hillier L."/>
            <person name="Hinrichs A.S."/>
            <person name="Holmes I."/>
            <person name="Hoskins R.A."/>
            <person name="Hubisz M.J."/>
            <person name="Hultmark D."/>
            <person name="Huntley M.A."/>
            <person name="Jaffe D.B."/>
            <person name="Jagadeeshan S."/>
            <person name="Jeck W.R."/>
            <person name="Johnson J."/>
            <person name="Jones C.D."/>
            <person name="Jordan W.C."/>
            <person name="Karpen G.H."/>
            <person name="Kataoka E."/>
            <person name="Keightley P.D."/>
            <person name="Kheradpour P."/>
            <person name="Kirkness E.F."/>
            <person name="Koerich L.B."/>
            <person name="Kristiansen K."/>
            <person name="Kudrna D."/>
            <person name="Kulathinal R.J."/>
            <person name="Kumar S."/>
            <person name="Kwok R."/>
            <person name="Lander E."/>
            <person name="Langley C.H."/>
            <person name="Lapoint R."/>
            <person name="Lazzaro B.P."/>
            <person name="Lee S.J."/>
            <person name="Levesque L."/>
            <person name="Li R."/>
            <person name="Lin C.F."/>
            <person name="Lin M.F."/>
            <person name="Lindblad-Toh K."/>
            <person name="Llopart A."/>
            <person name="Long M."/>
            <person name="Low L."/>
            <person name="Lozovsky E."/>
            <person name="Lu J."/>
            <person name="Luo M."/>
            <person name="Machado C.A."/>
            <person name="Makalowski W."/>
            <person name="Marzo M."/>
            <person name="Matsuda M."/>
            <person name="Matzkin L."/>
            <person name="McAllister B."/>
            <person name="McBride C.S."/>
            <person name="McKernan B."/>
            <person name="McKernan K."/>
            <person name="Mendez-Lago M."/>
            <person name="Minx P."/>
            <person name="Mollenhauer M.U."/>
            <person name="Montooth K."/>
            <person name="Mount S.M."/>
            <person name="Mu X."/>
            <person name="Myers E."/>
            <person name="Negre B."/>
            <person name="Newfeld S."/>
            <person name="Nielsen R."/>
            <person name="Noor M.A."/>
            <person name="O'Grady P."/>
            <person name="Pachter L."/>
            <person name="Papaceit M."/>
            <person name="Parisi M.J."/>
            <person name="Parisi M."/>
            <person name="Parts L."/>
            <person name="Pedersen J.S."/>
            <person name="Pesole G."/>
            <person name="Phillippy A.M."/>
            <person name="Ponting C.P."/>
            <person name="Pop M."/>
            <person name="Porcelli D."/>
            <person name="Powell J.R."/>
            <person name="Prohaska S."/>
            <person name="Pruitt K."/>
            <person name="Puig M."/>
            <person name="Quesneville H."/>
            <person name="Ram K.R."/>
            <person name="Rand D."/>
            <person name="Rasmussen M.D."/>
            <person name="Reed L.K."/>
            <person name="Reenan R."/>
            <person name="Reily A."/>
            <person name="Remington K.A."/>
            <person name="Rieger T.T."/>
            <person name="Ritchie M.G."/>
            <person name="Robin C."/>
            <person name="Rogers Y.H."/>
            <person name="Rohde C."/>
            <person name="Rozas J."/>
            <person name="Rubenfield M.J."/>
            <person name="Ruiz A."/>
            <person name="Russo S."/>
            <person name="Salzberg S.L."/>
            <person name="Sanchez-Gracia A."/>
            <person name="Saranga D.J."/>
            <person name="Sato H."/>
            <person name="Schaeffer S.W."/>
            <person name="Schatz M.C."/>
            <person name="Schlenke T."/>
            <person name="Schwartz R."/>
            <person name="Segarra C."/>
            <person name="Singh R.S."/>
            <person name="Sirot L."/>
            <person name="Sirota M."/>
            <person name="Sisneros N.B."/>
            <person name="Smith C.D."/>
            <person name="Smith T.F."/>
            <person name="Spieth J."/>
            <person name="Stage D.E."/>
            <person name="Stark A."/>
            <person name="Stephan W."/>
            <person name="Strausberg R.L."/>
            <person name="Strempel S."/>
            <person name="Sturgill D."/>
            <person name="Sutton G."/>
            <person name="Sutton G.G."/>
            <person name="Tao W."/>
            <person name="Teichmann S."/>
            <person name="Tobari Y.N."/>
            <person name="Tomimura Y."/>
            <person name="Tsolas J.M."/>
            <person name="Valente V.L."/>
            <person name="Venter E."/>
            <person name="Venter J.C."/>
            <person name="Vicario S."/>
            <person name="Vieira F.G."/>
            <person name="Vilella A.J."/>
            <person name="Villasante A."/>
            <person name="Walenz B."/>
            <person name="Wang J."/>
            <person name="Wasserman M."/>
            <person name="Watts T."/>
            <person name="Wilson D."/>
            <person name="Wilson R.K."/>
            <person name="Wing R.A."/>
            <person name="Wolfner M.F."/>
            <person name="Wong A."/>
            <person name="Wong G.K."/>
            <person name="Wu C.I."/>
            <person name="Wu G."/>
            <person name="Yamamoto D."/>
            <person name="Yang H.P."/>
            <person name="Yang S.P."/>
            <person name="Yorke J.A."/>
            <person name="Yoshida K."/>
            <person name="Zdobnov E."/>
            <person name="Zhang P."/>
            <person name="Zhang Y."/>
            <person name="Zimin A.V."/>
            <person name="Baldwin J."/>
            <person name="Abdouelleil A."/>
            <person name="Abdulkadir J."/>
            <person name="Abebe A."/>
            <person name="Abera B."/>
            <person name="Abreu J."/>
            <person name="Acer S.C."/>
            <person name="Aftuck L."/>
            <person name="Alexander A."/>
            <person name="An P."/>
            <person name="Anderson E."/>
            <person name="Anderson S."/>
            <person name="Arachi H."/>
            <person name="Azer M."/>
            <person name="Bachantsang P."/>
            <person name="Barry A."/>
            <person name="Bayul T."/>
            <person name="Berlin A."/>
            <person name="Bessette D."/>
            <person name="Bloom T."/>
            <person name="Blye J."/>
            <person name="Boguslavskiy L."/>
            <person name="Bonnet C."/>
            <person name="Boukhgalter B."/>
            <person name="Bourzgui I."/>
            <person name="Brown A."/>
            <person name="Cahill P."/>
            <person name="Channer S."/>
            <person name="Cheshatsang Y."/>
            <person name="Chuda L."/>
            <person name="Citroen M."/>
            <person name="Collymore A."/>
            <person name="Cooke P."/>
            <person name="Costello M."/>
            <person name="D'Aco K."/>
            <person name="Daza R."/>
            <person name="De Haan G."/>
            <person name="DeGray S."/>
            <person name="DeMaso C."/>
            <person name="Dhargay N."/>
            <person name="Dooley K."/>
            <person name="Dooley E."/>
            <person name="Doricent M."/>
            <person name="Dorje P."/>
            <person name="Dorjee K."/>
            <person name="Dupes A."/>
            <person name="Elong R."/>
            <person name="Falk J."/>
            <person name="Farina A."/>
            <person name="Faro S."/>
            <person name="Ferguson D."/>
            <person name="Fisher S."/>
            <person name="Foley C.D."/>
            <person name="Franke A."/>
            <person name="Friedrich D."/>
            <person name="Gadbois L."/>
            <person name="Gearin G."/>
            <person name="Gearin C.R."/>
            <person name="Giannoukos G."/>
            <person name="Goode T."/>
            <person name="Graham J."/>
            <person name="Grandbois E."/>
            <person name="Grewal S."/>
            <person name="Gyaltsen K."/>
            <person name="Hafez N."/>
            <person name="Hagos B."/>
            <person name="Hall J."/>
            <person name="Henson C."/>
            <person name="Hollinger A."/>
            <person name="Honan T."/>
            <person name="Huard M.D."/>
            <person name="Hughes L."/>
            <person name="Hurhula B."/>
            <person name="Husby M.E."/>
            <person name="Kamat A."/>
            <person name="Kanga B."/>
            <person name="Kashin S."/>
            <person name="Khazanovich D."/>
            <person name="Kisner P."/>
            <person name="Lance K."/>
            <person name="Lara M."/>
            <person name="Lee W."/>
            <person name="Lennon N."/>
            <person name="Letendre F."/>
            <person name="LeVine R."/>
            <person name="Lipovsky A."/>
            <person name="Liu X."/>
            <person name="Liu J."/>
            <person name="Liu S."/>
            <person name="Lokyitsang T."/>
            <person name="Lokyitsang Y."/>
            <person name="Lubonja R."/>
            <person name="Lui A."/>
            <person name="MacDonald P."/>
            <person name="Magnisalis V."/>
            <person name="Maru K."/>
            <person name="Matthews C."/>
            <person name="McCusker W."/>
            <person name="McDonough S."/>
            <person name="Mehta T."/>
            <person name="Meldrim J."/>
            <person name="Meneus L."/>
            <person name="Mihai O."/>
            <person name="Mihalev A."/>
            <person name="Mihova T."/>
            <person name="Mittelman R."/>
            <person name="Mlenga V."/>
            <person name="Montmayeur A."/>
            <person name="Mulrain L."/>
            <person name="Navidi A."/>
            <person name="Naylor J."/>
            <person name="Negash T."/>
            <person name="Nguyen T."/>
            <person name="Nguyen N."/>
            <person name="Nicol R."/>
            <person name="Norbu C."/>
            <person name="Norbu N."/>
            <person name="Novod N."/>
            <person name="O'Neill B."/>
            <person name="Osman S."/>
            <person name="Markiewicz E."/>
            <person name="Oyono O.L."/>
            <person name="Patti C."/>
            <person name="Phunkhang P."/>
            <person name="Pierre F."/>
            <person name="Priest M."/>
            <person name="Raghuraman S."/>
            <person name="Rege F."/>
            <person name="Reyes R."/>
            <person name="Rise C."/>
            <person name="Rogov P."/>
            <person name="Ross K."/>
            <person name="Ryan E."/>
            <person name="Settipalli S."/>
            <person name="Shea T."/>
            <person name="Sherpa N."/>
            <person name="Shi L."/>
            <person name="Shih D."/>
            <person name="Sparrow T."/>
            <person name="Spaulding J."/>
            <person name="Stalker J."/>
            <person name="Stange-Thomann N."/>
            <person name="Stavropoulos S."/>
            <person name="Stone C."/>
            <person name="Strader C."/>
            <person name="Tesfaye S."/>
            <person name="Thomson T."/>
            <person name="Thoulutsang Y."/>
            <person name="Thoulutsang D."/>
            <person name="Topham K."/>
            <person name="Topping I."/>
            <person name="Tsamla T."/>
            <person name="Vassiliev H."/>
            <person name="Vo A."/>
            <person name="Wangchuk T."/>
            <person name="Wangdi T."/>
            <person name="Weiand M."/>
            <person name="Wilkinson J."/>
            <person name="Wilson A."/>
            <person name="Yadav S."/>
            <person name="Young G."/>
            <person name="Yu Q."/>
            <person name="Zembek L."/>
            <person name="Zhong D."/>
            <person name="Zimmer A."/>
            <person name="Zwirko Z."/>
            <person name="Jaffe D.B."/>
            <person name="Alvarez P."/>
            <person name="Brockman W."/>
            <person name="Butler J."/>
            <person name="Chin C."/>
            <person name="Gnerre S."/>
            <person name="Grabherr M."/>
            <person name="Kleber M."/>
            <person name="Mauceli E."/>
            <person name="MacCallum I."/>
        </authorList>
    </citation>
    <scope>NUCLEOTIDE SEQUENCE [LARGE SCALE GENOMIC DNA]</scope>
    <source>
        <strain evidence="4">MSH-3 / Tucson 14011-0111.49</strain>
    </source>
</reference>
<sequence length="953" mass="109606">MSNSETPTTSGQLAQQTEEAPEMITESVGILSDAFAHYKNFLLEEEGKDHANCKASTEPIATDHYRRLLEESPEDPGVAPQINLKINKIYLNRLEEIDRLNPKSGSSTCLPLQLRLITFQEWVDYLLQVNGVMFTNLSSLEEETLGKVIPWVESIDGERQQALCENRKLRKDLCAVIKFVQNAFHRNIWDTERLSLETLTVHQVLGVSRDQSYPESESVKMAECMKSLVNEMAAKHDEVCHLKSQLSGLDEVVQTARQKIIMKDQCIAQLNERLQDITDRLAYVLRPKPLSMTADEEMARVGDLVASCFLNTLAVKDEQECQILKVLDAELNALLEMNSRQEIQSTEACRNRLYKLFKNFSQELVDETTKLENARSHMNALRNKSNNHGSQPNSTPINAVCSEPDGKAVEALRSQLQALTNTHKEVQSNYLRQLNENSDLHSRLASESMVNTRNAEVLKGIADKLIEMGFEGFTYEEIYKTDSTGNPFCAVINKLYVDNRENVISTDEAADCPHRQELEHTLLHCQTQSEILQATRDNYLSIIDEFKRDLEELTEQVEQQQHPELEQCSESDLELEEPPRINLNSALEIQNQHLIEVISGLQETLRHRDGEVSQLQKMIQSYSDFSRNQRLNDEIDRLKEALSAQNQKIREMASLLKNNEDQCENLKTTYDDQCKELKKSKKRQQSLEESACKVETELKSVIIERDLLREEVQALREKDAKATGRERAFCDQLKISEKELNNSRRVIQSLQDQEKQWKQQHRETVKQLDAANATMEQKLRECECEQKKIRGKLKQQEEVNEQQEGIISSFRQWKDAQIRVDEAKRQCEQRAEEQIRMLMEEYRTLVLDYRSLHRDHSLLEAEILRVKKAVHRTTSPSTQPDCARVPPHIGDDQMTNRMRILANTSQRLSIHSQMLNDHSVPQEQARSRKASQKEQERAAALSSQENASPSRNS</sequence>
<dbReference type="GO" id="GO:0070865">
    <property type="term" value="C:investment cone"/>
    <property type="evidence" value="ECO:0007669"/>
    <property type="project" value="EnsemblMetazoa"/>
</dbReference>
<dbReference type="OMA" id="PRINCEL"/>
<name>B4GSU1_DROPE</name>
<proteinExistence type="predicted"/>
<evidence type="ECO:0000313" key="3">
    <source>
        <dbReference type="EMBL" id="EDW25450.1"/>
    </source>
</evidence>
<dbReference type="eggNOG" id="ENOG502T91D">
    <property type="taxonomic scope" value="Eukaryota"/>
</dbReference>
<feature type="region of interest" description="Disordered" evidence="2">
    <location>
        <begin position="871"/>
        <end position="894"/>
    </location>
</feature>
<dbReference type="GO" id="GO:0042332">
    <property type="term" value="P:gravitaxis"/>
    <property type="evidence" value="ECO:0007669"/>
    <property type="project" value="EnsemblMetazoa"/>
</dbReference>
<dbReference type="InterPro" id="IPR031843">
    <property type="entry name" value="Yuri_gagarin"/>
</dbReference>
<dbReference type="Pfam" id="PF15934">
    <property type="entry name" value="Yuri_gagarin"/>
    <property type="match status" value="1"/>
</dbReference>
<dbReference type="GO" id="GO:0005737">
    <property type="term" value="C:cytoplasm"/>
    <property type="evidence" value="ECO:0007669"/>
    <property type="project" value="EnsemblMetazoa"/>
</dbReference>
<feature type="region of interest" description="Disordered" evidence="2">
    <location>
        <begin position="1"/>
        <end position="23"/>
    </location>
</feature>
<dbReference type="SMR" id="B4GSU1"/>
<protein>
    <submittedName>
        <fullName evidence="3">GL26602</fullName>
    </submittedName>
</protein>
<dbReference type="OrthoDB" id="6350415at2759"/>
<feature type="compositionally biased region" description="Polar residues" evidence="2">
    <location>
        <begin position="1"/>
        <end position="18"/>
    </location>
</feature>
<dbReference type="EMBL" id="CH479189">
    <property type="protein sequence ID" value="EDW25450.1"/>
    <property type="molecule type" value="Genomic_DNA"/>
</dbReference>
<gene>
    <name evidence="3" type="primary">Dper\GL26602</name>
    <name evidence="3" type="ORF">Dper_GL26602</name>
</gene>
<dbReference type="HOGENOM" id="CLU_324471_0_0_1"/>
<organism evidence="4">
    <name type="scientific">Drosophila persimilis</name>
    <name type="common">Fruit fly</name>
    <dbReference type="NCBI Taxonomy" id="7234"/>
    <lineage>
        <taxon>Eukaryota</taxon>
        <taxon>Metazoa</taxon>
        <taxon>Ecdysozoa</taxon>
        <taxon>Arthropoda</taxon>
        <taxon>Hexapoda</taxon>
        <taxon>Insecta</taxon>
        <taxon>Pterygota</taxon>
        <taxon>Neoptera</taxon>
        <taxon>Endopterygota</taxon>
        <taxon>Diptera</taxon>
        <taxon>Brachycera</taxon>
        <taxon>Muscomorpha</taxon>
        <taxon>Ephydroidea</taxon>
        <taxon>Drosophilidae</taxon>
        <taxon>Drosophila</taxon>
        <taxon>Sophophora</taxon>
    </lineage>
</organism>
<feature type="coiled-coil region" evidence="1">
    <location>
        <begin position="536"/>
        <end position="563"/>
    </location>
</feature>
<dbReference type="GO" id="GO:0007291">
    <property type="term" value="P:sperm individualization"/>
    <property type="evidence" value="ECO:0007669"/>
    <property type="project" value="EnsemblMetazoa"/>
</dbReference>
<dbReference type="Proteomes" id="UP000008744">
    <property type="component" value="Unassembled WGS sequence"/>
</dbReference>
<dbReference type="AlphaFoldDB" id="B4GSU1"/>